<dbReference type="PANTHER" id="PTHR35789:SF1">
    <property type="entry name" value="SPORE GERMINATION PROTEIN B3"/>
    <property type="match status" value="1"/>
</dbReference>
<keyword evidence="7" id="KW-0449">Lipoprotein</keyword>
<keyword evidence="5" id="KW-0472">Membrane</keyword>
<reference evidence="10 11" key="1">
    <citation type="submission" date="2019-03" db="EMBL/GenBank/DDBJ databases">
        <title>Bacillus niacini sp. nov. a Nicotinate-Metabolizing Mesophile Isolated from Soil.</title>
        <authorList>
            <person name="Zhang G."/>
        </authorList>
    </citation>
    <scope>NUCLEOTIDE SEQUENCE [LARGE SCALE GENOMIC DNA]</scope>
    <source>
        <strain evidence="10 11">WN066</strain>
    </source>
</reference>
<evidence type="ECO:0000259" key="9">
    <source>
        <dbReference type="Pfam" id="PF25198"/>
    </source>
</evidence>
<keyword evidence="6" id="KW-0564">Palmitate</keyword>
<keyword evidence="3" id="KW-0309">Germination</keyword>
<dbReference type="Proteomes" id="UP000295132">
    <property type="component" value="Unassembled WGS sequence"/>
</dbReference>
<name>A0A4R5VPM7_9BACI</name>
<evidence type="ECO:0000313" key="10">
    <source>
        <dbReference type="EMBL" id="TDK59420.1"/>
    </source>
</evidence>
<dbReference type="InterPro" id="IPR046953">
    <property type="entry name" value="Spore_GerAC-like_C"/>
</dbReference>
<dbReference type="GO" id="GO:0016020">
    <property type="term" value="C:membrane"/>
    <property type="evidence" value="ECO:0007669"/>
    <property type="project" value="UniProtKB-SubCell"/>
</dbReference>
<dbReference type="RefSeq" id="WP_133337049.1">
    <property type="nucleotide sequence ID" value="NZ_SMYO01000009.1"/>
</dbReference>
<evidence type="ECO:0000256" key="5">
    <source>
        <dbReference type="ARBA" id="ARBA00023136"/>
    </source>
</evidence>
<dbReference type="EMBL" id="SMYO01000009">
    <property type="protein sequence ID" value="TDK59420.1"/>
    <property type="molecule type" value="Genomic_DNA"/>
</dbReference>
<dbReference type="InterPro" id="IPR008844">
    <property type="entry name" value="Spore_GerAC-like"/>
</dbReference>
<dbReference type="Gene3D" id="3.30.300.210">
    <property type="entry name" value="Nutrient germinant receptor protein C, domain 3"/>
    <property type="match status" value="1"/>
</dbReference>
<dbReference type="PROSITE" id="PS51257">
    <property type="entry name" value="PROKAR_LIPOPROTEIN"/>
    <property type="match status" value="1"/>
</dbReference>
<proteinExistence type="inferred from homology"/>
<dbReference type="AlphaFoldDB" id="A0A4R5VPM7"/>
<evidence type="ECO:0000256" key="4">
    <source>
        <dbReference type="ARBA" id="ARBA00022729"/>
    </source>
</evidence>
<evidence type="ECO:0000256" key="6">
    <source>
        <dbReference type="ARBA" id="ARBA00023139"/>
    </source>
</evidence>
<feature type="domain" description="Spore germination GerAC-like C-terminal" evidence="8">
    <location>
        <begin position="202"/>
        <end position="367"/>
    </location>
</feature>
<evidence type="ECO:0000256" key="3">
    <source>
        <dbReference type="ARBA" id="ARBA00022544"/>
    </source>
</evidence>
<evidence type="ECO:0000313" key="11">
    <source>
        <dbReference type="Proteomes" id="UP000295132"/>
    </source>
</evidence>
<keyword evidence="4" id="KW-0732">Signal</keyword>
<evidence type="ECO:0000259" key="8">
    <source>
        <dbReference type="Pfam" id="PF05504"/>
    </source>
</evidence>
<dbReference type="PANTHER" id="PTHR35789">
    <property type="entry name" value="SPORE GERMINATION PROTEIN B3"/>
    <property type="match status" value="1"/>
</dbReference>
<dbReference type="Pfam" id="PF05504">
    <property type="entry name" value="Spore_GerAC"/>
    <property type="match status" value="1"/>
</dbReference>
<sequence length="370" mass="41679">MKSKKPVIFLLCLLLTGCWDQHLMKNAVLVQILSYDVADNDEMLLGVSIPIIDESSNGPQARVKSETFSSKGYTPRDCRRKIDREISGILDTSKNKLIMFGERMAAAGIYPPLDVIWRDPRNSLGATIGVVDGEAVKLLEINPKHEPNVSEYIQDALTSAEENSIIPFQTIQTMASELLDPGEDIVLPYLKINKKKSAVVVGLALMDDTEYSGKNLSPQDSCLLLLMNNKKGEYARFTKRVNKDEPQTLSNYISLNVSNLKRKLKVDVKNGEVSVQLKLHLKINVEEYPKGDVPKDIERLNKVLSKEFTEEAKKVITKLQDANCDAFGIGRRLIAFHPKTWETLDKKEYFKNVQFKTNVKVEIIKQGIVL</sequence>
<feature type="domain" description="Spore germination protein N-terminal" evidence="9">
    <location>
        <begin position="20"/>
        <end position="192"/>
    </location>
</feature>
<comment type="similarity">
    <text evidence="2">Belongs to the GerABKC lipoprotein family.</text>
</comment>
<evidence type="ECO:0000256" key="1">
    <source>
        <dbReference type="ARBA" id="ARBA00004635"/>
    </source>
</evidence>
<dbReference type="NCBIfam" id="TIGR02887">
    <property type="entry name" value="spore_ger_x_C"/>
    <property type="match status" value="1"/>
</dbReference>
<protein>
    <submittedName>
        <fullName evidence="10">Ger(X)C family spore germination protein</fullName>
    </submittedName>
</protein>
<accession>A0A4R5VPM7</accession>
<evidence type="ECO:0000256" key="2">
    <source>
        <dbReference type="ARBA" id="ARBA00007886"/>
    </source>
</evidence>
<comment type="subcellular location">
    <subcellularLocation>
        <location evidence="1">Membrane</location>
        <topology evidence="1">Lipid-anchor</topology>
    </subcellularLocation>
</comment>
<comment type="caution">
    <text evidence="10">The sequence shown here is derived from an EMBL/GenBank/DDBJ whole genome shotgun (WGS) entry which is preliminary data.</text>
</comment>
<dbReference type="InterPro" id="IPR057336">
    <property type="entry name" value="GerAC_N"/>
</dbReference>
<organism evidence="10 11">
    <name type="scientific">Bacillus salipaludis</name>
    <dbReference type="NCBI Taxonomy" id="2547811"/>
    <lineage>
        <taxon>Bacteria</taxon>
        <taxon>Bacillati</taxon>
        <taxon>Bacillota</taxon>
        <taxon>Bacilli</taxon>
        <taxon>Bacillales</taxon>
        <taxon>Bacillaceae</taxon>
        <taxon>Bacillus</taxon>
    </lineage>
</organism>
<gene>
    <name evidence="10" type="ORF">E2K98_19525</name>
</gene>
<dbReference type="InterPro" id="IPR038501">
    <property type="entry name" value="Spore_GerAC_C_sf"/>
</dbReference>
<evidence type="ECO:0000256" key="7">
    <source>
        <dbReference type="ARBA" id="ARBA00023288"/>
    </source>
</evidence>
<dbReference type="Pfam" id="PF25198">
    <property type="entry name" value="Spore_GerAC_N"/>
    <property type="match status" value="1"/>
</dbReference>
<dbReference type="GO" id="GO:0009847">
    <property type="term" value="P:spore germination"/>
    <property type="evidence" value="ECO:0007669"/>
    <property type="project" value="InterPro"/>
</dbReference>